<dbReference type="OrthoDB" id="7998718at2"/>
<dbReference type="Proteomes" id="UP000297535">
    <property type="component" value="Unassembled WGS sequence"/>
</dbReference>
<name>A0A4Z0NFU3_9HYPH</name>
<reference evidence="3 4" key="1">
    <citation type="submission" date="2019-04" db="EMBL/GenBank/DDBJ databases">
        <authorList>
            <person name="Feng G."/>
            <person name="Zhu H."/>
        </authorList>
    </citation>
    <scope>NUCLEOTIDE SEQUENCE [LARGE SCALE GENOMIC DNA]</scope>
    <source>
        <strain evidence="3 4">6HR-1</strain>
    </source>
</reference>
<dbReference type="RefSeq" id="WP_135419485.1">
    <property type="nucleotide sequence ID" value="NZ_SRLB01000046.1"/>
</dbReference>
<organism evidence="3 4">
    <name type="scientific">Methylobacterium nonmethylotrophicum</name>
    <dbReference type="NCBI Taxonomy" id="1141884"/>
    <lineage>
        <taxon>Bacteria</taxon>
        <taxon>Pseudomonadati</taxon>
        <taxon>Pseudomonadota</taxon>
        <taxon>Alphaproteobacteria</taxon>
        <taxon>Hyphomicrobiales</taxon>
        <taxon>Methylobacteriaceae</taxon>
        <taxon>Methylobacterium</taxon>
    </lineage>
</organism>
<comment type="caution">
    <text evidence="3">The sequence shown here is derived from an EMBL/GenBank/DDBJ whole genome shotgun (WGS) entry which is preliminary data.</text>
</comment>
<feature type="compositionally biased region" description="Low complexity" evidence="2">
    <location>
        <begin position="286"/>
        <end position="295"/>
    </location>
</feature>
<evidence type="ECO:0000313" key="3">
    <source>
        <dbReference type="EMBL" id="TGD94054.1"/>
    </source>
</evidence>
<dbReference type="EMBL" id="SRLB01000046">
    <property type="protein sequence ID" value="TGD94054.1"/>
    <property type="molecule type" value="Genomic_DNA"/>
</dbReference>
<keyword evidence="1" id="KW-0175">Coiled coil</keyword>
<feature type="region of interest" description="Disordered" evidence="2">
    <location>
        <begin position="1"/>
        <end position="83"/>
    </location>
</feature>
<feature type="coiled-coil region" evidence="1">
    <location>
        <begin position="151"/>
        <end position="181"/>
    </location>
</feature>
<feature type="region of interest" description="Disordered" evidence="2">
    <location>
        <begin position="123"/>
        <end position="144"/>
    </location>
</feature>
<feature type="region of interest" description="Disordered" evidence="2">
    <location>
        <begin position="266"/>
        <end position="303"/>
    </location>
</feature>
<evidence type="ECO:0000313" key="4">
    <source>
        <dbReference type="Proteomes" id="UP000297535"/>
    </source>
</evidence>
<protein>
    <recommendedName>
        <fullName evidence="5">Scaffolding protein</fullName>
    </recommendedName>
</protein>
<accession>A0A4Z0NFU3</accession>
<dbReference type="AlphaFoldDB" id="A0A4Z0NFU3"/>
<gene>
    <name evidence="3" type="ORF">EU555_32550</name>
</gene>
<evidence type="ECO:0008006" key="5">
    <source>
        <dbReference type="Google" id="ProtNLM"/>
    </source>
</evidence>
<evidence type="ECO:0000256" key="2">
    <source>
        <dbReference type="SAM" id="MobiDB-lite"/>
    </source>
</evidence>
<proteinExistence type="predicted"/>
<feature type="compositionally biased region" description="Acidic residues" evidence="2">
    <location>
        <begin position="63"/>
        <end position="73"/>
    </location>
</feature>
<keyword evidence="4" id="KW-1185">Reference proteome</keyword>
<evidence type="ECO:0000256" key="1">
    <source>
        <dbReference type="SAM" id="Coils"/>
    </source>
</evidence>
<feature type="compositionally biased region" description="Pro residues" evidence="2">
    <location>
        <begin position="131"/>
        <end position="142"/>
    </location>
</feature>
<sequence>MDPENTDLSTGDDFTPEEAAAFAAMERGEEPGSAAGAEPPASEPVAQPAAAAQPGEVAPDQVVDPEDEGADDPEANKGRFVRHGAFHRERSLRKELQTQNAQLLDRLTRGEERMRILTEAMRAAPQVQPQPGQPQAPAAPPNPEEDIFGYAKHLEAQLAELRQGQQQMTEAQRQEREFNDTVGSYRADIARFAQAEPSFADAYQHLINSRAQELAYAGVPQAEISRTIQADEFALVRASLASGVSPAERVFQLAKLRGFAPKAAEPPAASATAAPPPESATDRAARLAAGQNAARSLSGAGGAPAAEMRLERLAEMSEAEFEAYAAKNPRRLAALMGG</sequence>
<feature type="compositionally biased region" description="Low complexity" evidence="2">
    <location>
        <begin position="31"/>
        <end position="59"/>
    </location>
</feature>